<reference evidence="1 2" key="1">
    <citation type="journal article" date="2012" name="Genome Biol.">
        <title>Genome and low-iron response of an oceanic diatom adapted to chronic iron limitation.</title>
        <authorList>
            <person name="Lommer M."/>
            <person name="Specht M."/>
            <person name="Roy A.S."/>
            <person name="Kraemer L."/>
            <person name="Andreson R."/>
            <person name="Gutowska M.A."/>
            <person name="Wolf J."/>
            <person name="Bergner S.V."/>
            <person name="Schilhabel M.B."/>
            <person name="Klostermeier U.C."/>
            <person name="Beiko R.G."/>
            <person name="Rosenstiel P."/>
            <person name="Hippler M."/>
            <person name="Laroche J."/>
        </authorList>
    </citation>
    <scope>NUCLEOTIDE SEQUENCE [LARGE SCALE GENOMIC DNA]</scope>
    <source>
        <strain evidence="1 2">CCMP1005</strain>
    </source>
</reference>
<organism evidence="1 2">
    <name type="scientific">Thalassiosira oceanica</name>
    <name type="common">Marine diatom</name>
    <dbReference type="NCBI Taxonomy" id="159749"/>
    <lineage>
        <taxon>Eukaryota</taxon>
        <taxon>Sar</taxon>
        <taxon>Stramenopiles</taxon>
        <taxon>Ochrophyta</taxon>
        <taxon>Bacillariophyta</taxon>
        <taxon>Coscinodiscophyceae</taxon>
        <taxon>Thalassiosirophycidae</taxon>
        <taxon>Thalassiosirales</taxon>
        <taxon>Thalassiosiraceae</taxon>
        <taxon>Thalassiosira</taxon>
    </lineage>
</organism>
<sequence>DGKTHQDDDYIHPRAAYYGASAPGHSAACAFQCGEPHDIHLQPCTPSCHCHLDGDKAEPQLPKDVKDAISKCRGAVQRALVEDRLACRLSRMDIEMPGSYQPCHGVHAEPSAAPGKPSFPYFKVYYLPRRCVLAEPSQKTCDIESPRLDDARKI</sequence>
<gene>
    <name evidence="1" type="ORF">THAOC_24345</name>
</gene>
<feature type="non-terminal residue" evidence="1">
    <location>
        <position position="1"/>
    </location>
</feature>
<accession>K0RQ17</accession>
<name>K0RQ17_THAOC</name>
<comment type="caution">
    <text evidence="1">The sequence shown here is derived from an EMBL/GenBank/DDBJ whole genome shotgun (WGS) entry which is preliminary data.</text>
</comment>
<dbReference type="EMBL" id="AGNL01033030">
    <property type="protein sequence ID" value="EJK55868.1"/>
    <property type="molecule type" value="Genomic_DNA"/>
</dbReference>
<proteinExistence type="predicted"/>
<dbReference type="Proteomes" id="UP000266841">
    <property type="component" value="Unassembled WGS sequence"/>
</dbReference>
<evidence type="ECO:0000313" key="2">
    <source>
        <dbReference type="Proteomes" id="UP000266841"/>
    </source>
</evidence>
<protein>
    <submittedName>
        <fullName evidence="1">Uncharacterized protein</fullName>
    </submittedName>
</protein>
<evidence type="ECO:0000313" key="1">
    <source>
        <dbReference type="EMBL" id="EJK55868.1"/>
    </source>
</evidence>
<keyword evidence="2" id="KW-1185">Reference proteome</keyword>
<dbReference type="AlphaFoldDB" id="K0RQ17"/>